<dbReference type="PANTHER" id="PTHR43628:SF1">
    <property type="entry name" value="CHITIN SYNTHASE REGULATORY FACTOR 2-RELATED"/>
    <property type="match status" value="1"/>
</dbReference>
<dbReference type="InterPro" id="IPR052945">
    <property type="entry name" value="Mitotic_Regulator"/>
</dbReference>
<accession>A0A3B0YEQ6</accession>
<organism evidence="1">
    <name type="scientific">hydrothermal vent metagenome</name>
    <dbReference type="NCBI Taxonomy" id="652676"/>
    <lineage>
        <taxon>unclassified sequences</taxon>
        <taxon>metagenomes</taxon>
        <taxon>ecological metagenomes</taxon>
    </lineage>
</organism>
<dbReference type="SMART" id="SM00671">
    <property type="entry name" value="SEL1"/>
    <property type="match status" value="3"/>
</dbReference>
<protein>
    <recommendedName>
        <fullName evidence="2">TETRATRICOPEPTIDE REPEAT FAMILY PROTEIN</fullName>
    </recommendedName>
</protein>
<dbReference type="Gene3D" id="1.25.40.10">
    <property type="entry name" value="Tetratricopeptide repeat domain"/>
    <property type="match status" value="2"/>
</dbReference>
<evidence type="ECO:0008006" key="2">
    <source>
        <dbReference type="Google" id="ProtNLM"/>
    </source>
</evidence>
<evidence type="ECO:0000313" key="1">
    <source>
        <dbReference type="EMBL" id="VAW73802.1"/>
    </source>
</evidence>
<dbReference type="SUPFAM" id="SSF81901">
    <property type="entry name" value="HCP-like"/>
    <property type="match status" value="2"/>
</dbReference>
<dbReference type="InterPro" id="IPR006597">
    <property type="entry name" value="Sel1-like"/>
</dbReference>
<name>A0A3B0YEQ6_9ZZZZ</name>
<proteinExistence type="predicted"/>
<dbReference type="AlphaFoldDB" id="A0A3B0YEQ6"/>
<gene>
    <name evidence="1" type="ORF">MNBD_GAMMA15-309</name>
</gene>
<dbReference type="PANTHER" id="PTHR43628">
    <property type="entry name" value="ACTIVATOR OF C KINASE PROTEIN 1-RELATED"/>
    <property type="match status" value="1"/>
</dbReference>
<dbReference type="Pfam" id="PF08238">
    <property type="entry name" value="Sel1"/>
    <property type="match status" value="4"/>
</dbReference>
<dbReference type="EMBL" id="UOFN01000023">
    <property type="protein sequence ID" value="VAW73802.1"/>
    <property type="molecule type" value="Genomic_DNA"/>
</dbReference>
<reference evidence="1" key="1">
    <citation type="submission" date="2018-06" db="EMBL/GenBank/DDBJ databases">
        <authorList>
            <person name="Zhirakovskaya E."/>
        </authorList>
    </citation>
    <scope>NUCLEOTIDE SEQUENCE</scope>
</reference>
<dbReference type="InterPro" id="IPR011990">
    <property type="entry name" value="TPR-like_helical_dom_sf"/>
</dbReference>
<sequence length="447" mass="49457">MTKSACFCSRTLFAALLFLTTYMPLASAQVWDDLFDEQLENAEAGDADAQYEVALMFLNGRGVSQDFEVALSWFEKASANGSDKASSKLKRIQGQKNKFTSALKRAESGDKKSQYDIGMMYLKGRGVKQDPVRGRQWLGKAAGQSYEKAVTRLAILLFKGEGGAPDYGRSRQLLSSVSESSELAQYYLGEIYAAGKGVPRDYKIAMEWYRKASGNGFSMAGGKVINMEEEMRMQARRAANVRKAAVAKKQRKIAEAEQKRQLAVAKEIRLAKAKAKSAQKAKVSVAKPAPAKKQKSVVVLTPLEKLVSRHWSARNKPMEYLPSKVTDCELDNGALICFSKELKRESGNQTVLYKVKSEVRNVKNGFTVAYKNLVLGVEDMEVPDDAEYAQGYDDDEADKGFTIKTGWTKAHKVSCQMDGGAAMNCIKNKTHKVHVVEDIRVASGKKK</sequence>